<keyword evidence="3" id="KW-0804">Transcription</keyword>
<dbReference type="PANTHER" id="PTHR30055:SF238">
    <property type="entry name" value="MYCOFACTOCIN BIOSYNTHESIS TRANSCRIPTIONAL REGULATOR MFTR-RELATED"/>
    <property type="match status" value="1"/>
</dbReference>
<name>A0ABP6RWG9_9PSEU</name>
<evidence type="ECO:0000313" key="7">
    <source>
        <dbReference type="Proteomes" id="UP001500483"/>
    </source>
</evidence>
<evidence type="ECO:0000256" key="1">
    <source>
        <dbReference type="ARBA" id="ARBA00023015"/>
    </source>
</evidence>
<dbReference type="PROSITE" id="PS01081">
    <property type="entry name" value="HTH_TETR_1"/>
    <property type="match status" value="1"/>
</dbReference>
<accession>A0ABP6RWG9</accession>
<dbReference type="SUPFAM" id="SSF46689">
    <property type="entry name" value="Homeodomain-like"/>
    <property type="match status" value="1"/>
</dbReference>
<evidence type="ECO:0000313" key="6">
    <source>
        <dbReference type="EMBL" id="GAA3361984.1"/>
    </source>
</evidence>
<dbReference type="InterPro" id="IPR009057">
    <property type="entry name" value="Homeodomain-like_sf"/>
</dbReference>
<evidence type="ECO:0000256" key="4">
    <source>
        <dbReference type="PROSITE-ProRule" id="PRU00335"/>
    </source>
</evidence>
<reference evidence="7" key="1">
    <citation type="journal article" date="2019" name="Int. J. Syst. Evol. Microbiol.">
        <title>The Global Catalogue of Microorganisms (GCM) 10K type strain sequencing project: providing services to taxonomists for standard genome sequencing and annotation.</title>
        <authorList>
            <consortium name="The Broad Institute Genomics Platform"/>
            <consortium name="The Broad Institute Genome Sequencing Center for Infectious Disease"/>
            <person name="Wu L."/>
            <person name="Ma J."/>
        </authorList>
    </citation>
    <scope>NUCLEOTIDE SEQUENCE [LARGE SCALE GENOMIC DNA]</scope>
    <source>
        <strain evidence="7">JCM 9687</strain>
    </source>
</reference>
<keyword evidence="1" id="KW-0805">Transcription regulation</keyword>
<keyword evidence="2 4" id="KW-0238">DNA-binding</keyword>
<evidence type="ECO:0000259" key="5">
    <source>
        <dbReference type="PROSITE" id="PS50977"/>
    </source>
</evidence>
<protein>
    <submittedName>
        <fullName evidence="6">TetR/AcrR family transcriptional regulator</fullName>
    </submittedName>
</protein>
<evidence type="ECO:0000256" key="3">
    <source>
        <dbReference type="ARBA" id="ARBA00023163"/>
    </source>
</evidence>
<evidence type="ECO:0000256" key="2">
    <source>
        <dbReference type="ARBA" id="ARBA00023125"/>
    </source>
</evidence>
<dbReference type="Pfam" id="PF00440">
    <property type="entry name" value="TetR_N"/>
    <property type="match status" value="1"/>
</dbReference>
<dbReference type="InterPro" id="IPR023772">
    <property type="entry name" value="DNA-bd_HTH_TetR-type_CS"/>
</dbReference>
<proteinExistence type="predicted"/>
<comment type="caution">
    <text evidence="6">The sequence shown here is derived from an EMBL/GenBank/DDBJ whole genome shotgun (WGS) entry which is preliminary data.</text>
</comment>
<keyword evidence="7" id="KW-1185">Reference proteome</keyword>
<dbReference type="InterPro" id="IPR001647">
    <property type="entry name" value="HTH_TetR"/>
</dbReference>
<organism evidence="6 7">
    <name type="scientific">Saccharopolyspora gregorii</name>
    <dbReference type="NCBI Taxonomy" id="33914"/>
    <lineage>
        <taxon>Bacteria</taxon>
        <taxon>Bacillati</taxon>
        <taxon>Actinomycetota</taxon>
        <taxon>Actinomycetes</taxon>
        <taxon>Pseudonocardiales</taxon>
        <taxon>Pseudonocardiaceae</taxon>
        <taxon>Saccharopolyspora</taxon>
    </lineage>
</organism>
<dbReference type="Proteomes" id="UP001500483">
    <property type="component" value="Unassembled WGS sequence"/>
</dbReference>
<dbReference type="PANTHER" id="PTHR30055">
    <property type="entry name" value="HTH-TYPE TRANSCRIPTIONAL REGULATOR RUTR"/>
    <property type="match status" value="1"/>
</dbReference>
<dbReference type="InterPro" id="IPR050109">
    <property type="entry name" value="HTH-type_TetR-like_transc_reg"/>
</dbReference>
<dbReference type="EMBL" id="BAAAYK010000038">
    <property type="protein sequence ID" value="GAA3361984.1"/>
    <property type="molecule type" value="Genomic_DNA"/>
</dbReference>
<gene>
    <name evidence="6" type="ORF">GCM10020366_48110</name>
</gene>
<dbReference type="Gene3D" id="1.10.357.10">
    <property type="entry name" value="Tetracycline Repressor, domain 2"/>
    <property type="match status" value="1"/>
</dbReference>
<sequence length="187" mass="20208">MSRWEPGARDRMTRAAVELFAERGFERTTAGDIAERAGVTERTFFRHFADKREVLFDGGRAMEQAVHDGIAAAADDVPPLDAALLGVAASTGLLEARREHAARRAEIIAATPVLRERELLKLAGMAEAATRALRERGTPPRDAELAAHAAMSVFQVAFGRWIAGGAPDLAICVREDAAELRALLADH</sequence>
<dbReference type="RefSeq" id="WP_344929584.1">
    <property type="nucleotide sequence ID" value="NZ_BAAAYK010000038.1"/>
</dbReference>
<feature type="DNA-binding region" description="H-T-H motif" evidence="4">
    <location>
        <begin position="29"/>
        <end position="48"/>
    </location>
</feature>
<dbReference type="PRINTS" id="PR00455">
    <property type="entry name" value="HTHTETR"/>
</dbReference>
<feature type="domain" description="HTH tetR-type" evidence="5">
    <location>
        <begin position="6"/>
        <end position="66"/>
    </location>
</feature>
<dbReference type="PROSITE" id="PS50977">
    <property type="entry name" value="HTH_TETR_2"/>
    <property type="match status" value="1"/>
</dbReference>